<organism evidence="2 3">
    <name type="scientific">Tritrichomonas foetus</name>
    <dbReference type="NCBI Taxonomy" id="1144522"/>
    <lineage>
        <taxon>Eukaryota</taxon>
        <taxon>Metamonada</taxon>
        <taxon>Parabasalia</taxon>
        <taxon>Tritrichomonadida</taxon>
        <taxon>Tritrichomonadidae</taxon>
        <taxon>Tritrichomonas</taxon>
    </lineage>
</organism>
<sequence>MPEGDLLELYNRLYPKIKSSRNVFFEDLEALAYPASLEEAKAAVQIKGEFFVHPYRAIIPCKTESTDASGLLVCSLIYIISFAAFLAYLVSPFGWLK</sequence>
<dbReference type="EMBL" id="MLAK01000999">
    <property type="protein sequence ID" value="OHS99562.1"/>
    <property type="molecule type" value="Genomic_DNA"/>
</dbReference>
<keyword evidence="3" id="KW-1185">Reference proteome</keyword>
<comment type="caution">
    <text evidence="2">The sequence shown here is derived from an EMBL/GenBank/DDBJ whole genome shotgun (WGS) entry which is preliminary data.</text>
</comment>
<feature type="transmembrane region" description="Helical" evidence="1">
    <location>
        <begin position="70"/>
        <end position="90"/>
    </location>
</feature>
<dbReference type="RefSeq" id="XP_068352699.1">
    <property type="nucleotide sequence ID" value="XM_068509397.1"/>
</dbReference>
<gene>
    <name evidence="2" type="ORF">TRFO_33979</name>
</gene>
<name>A0A1J4JK94_9EUKA</name>
<protein>
    <submittedName>
        <fullName evidence="2">Uncharacterized protein</fullName>
    </submittedName>
</protein>
<evidence type="ECO:0000313" key="3">
    <source>
        <dbReference type="Proteomes" id="UP000179807"/>
    </source>
</evidence>
<dbReference type="AlphaFoldDB" id="A0A1J4JK94"/>
<evidence type="ECO:0000313" key="2">
    <source>
        <dbReference type="EMBL" id="OHS99562.1"/>
    </source>
</evidence>
<keyword evidence="1" id="KW-1133">Transmembrane helix</keyword>
<dbReference type="GeneID" id="94844101"/>
<keyword evidence="1" id="KW-0812">Transmembrane</keyword>
<accession>A0A1J4JK94</accession>
<dbReference type="VEuPathDB" id="TrichDB:TRFO_33979"/>
<keyword evidence="1" id="KW-0472">Membrane</keyword>
<proteinExistence type="predicted"/>
<evidence type="ECO:0000256" key="1">
    <source>
        <dbReference type="SAM" id="Phobius"/>
    </source>
</evidence>
<dbReference type="Proteomes" id="UP000179807">
    <property type="component" value="Unassembled WGS sequence"/>
</dbReference>
<reference evidence="2" key="1">
    <citation type="submission" date="2016-10" db="EMBL/GenBank/DDBJ databases">
        <authorList>
            <person name="Benchimol M."/>
            <person name="Almeida L.G."/>
            <person name="Vasconcelos A.T."/>
            <person name="Perreira-Neves A."/>
            <person name="Rosa I.A."/>
            <person name="Tasca T."/>
            <person name="Bogo M.R."/>
            <person name="de Souza W."/>
        </authorList>
    </citation>
    <scope>NUCLEOTIDE SEQUENCE [LARGE SCALE GENOMIC DNA]</scope>
    <source>
        <strain evidence="2">K</strain>
    </source>
</reference>